<accession>A0A3S5BBQ5</accession>
<sequence length="189" mass="20604">MRTIQALLTSVMIFVPYYFLCAITLTTKHTSAPEPPKRVNSYESTATELTIYVTPSQEALAHRVIVNGQIPSHPDVYVTGPDKVRLYIVDLLACVSYELQLYAVSYTGLSNTAVNTSAKMAPPMLFGVQASLDTSASTSISVSWAPADPRIGCPWIYAIMAYIDTNLPPASIVYVDSVTTCKFLLVSIN</sequence>
<keyword evidence="2" id="KW-1185">Reference proteome</keyword>
<reference evidence="1" key="1">
    <citation type="submission" date="2018-11" db="EMBL/GenBank/DDBJ databases">
        <authorList>
            <consortium name="Pathogen Informatics"/>
        </authorList>
    </citation>
    <scope>NUCLEOTIDE SEQUENCE</scope>
</reference>
<protein>
    <recommendedName>
        <fullName evidence="3">Fibronectin type-III domain-containing protein</fullName>
    </recommendedName>
</protein>
<evidence type="ECO:0000313" key="2">
    <source>
        <dbReference type="Proteomes" id="UP000784294"/>
    </source>
</evidence>
<dbReference type="AlphaFoldDB" id="A0A3S5BBQ5"/>
<dbReference type="InterPro" id="IPR036116">
    <property type="entry name" value="FN3_sf"/>
</dbReference>
<evidence type="ECO:0008006" key="3">
    <source>
        <dbReference type="Google" id="ProtNLM"/>
    </source>
</evidence>
<dbReference type="EMBL" id="CAAALY010273156">
    <property type="protein sequence ID" value="VEL42213.1"/>
    <property type="molecule type" value="Genomic_DNA"/>
</dbReference>
<dbReference type="SUPFAM" id="SSF49265">
    <property type="entry name" value="Fibronectin type III"/>
    <property type="match status" value="1"/>
</dbReference>
<proteinExistence type="predicted"/>
<organism evidence="1 2">
    <name type="scientific">Protopolystoma xenopodis</name>
    <dbReference type="NCBI Taxonomy" id="117903"/>
    <lineage>
        <taxon>Eukaryota</taxon>
        <taxon>Metazoa</taxon>
        <taxon>Spiralia</taxon>
        <taxon>Lophotrochozoa</taxon>
        <taxon>Platyhelminthes</taxon>
        <taxon>Monogenea</taxon>
        <taxon>Polyopisthocotylea</taxon>
        <taxon>Polystomatidea</taxon>
        <taxon>Polystomatidae</taxon>
        <taxon>Protopolystoma</taxon>
    </lineage>
</organism>
<gene>
    <name evidence="1" type="ORF">PXEA_LOCUS35653</name>
</gene>
<comment type="caution">
    <text evidence="1">The sequence shown here is derived from an EMBL/GenBank/DDBJ whole genome shotgun (WGS) entry which is preliminary data.</text>
</comment>
<name>A0A3S5BBQ5_9PLAT</name>
<evidence type="ECO:0000313" key="1">
    <source>
        <dbReference type="EMBL" id="VEL42213.1"/>
    </source>
</evidence>
<dbReference type="Proteomes" id="UP000784294">
    <property type="component" value="Unassembled WGS sequence"/>
</dbReference>